<dbReference type="SUPFAM" id="SSF64593">
    <property type="entry name" value="Intermediate filament protein, coiled coil region"/>
    <property type="match status" value="2"/>
</dbReference>
<reference evidence="5" key="1">
    <citation type="submission" date="2025-08" db="UniProtKB">
        <authorList>
            <consortium name="Ensembl"/>
        </authorList>
    </citation>
    <scope>IDENTIFICATION</scope>
</reference>
<dbReference type="PRINTS" id="PR01248">
    <property type="entry name" value="TYPE1KERATIN"/>
</dbReference>
<evidence type="ECO:0000256" key="3">
    <source>
        <dbReference type="SAM" id="Coils"/>
    </source>
</evidence>
<dbReference type="Gene3D" id="1.20.5.500">
    <property type="entry name" value="Single helix bin"/>
    <property type="match status" value="1"/>
</dbReference>
<feature type="coiled-coil region" evidence="3">
    <location>
        <begin position="307"/>
        <end position="380"/>
    </location>
</feature>
<gene>
    <name evidence="5" type="primary">LOC116331035</name>
</gene>
<dbReference type="SMART" id="SM01391">
    <property type="entry name" value="Filament"/>
    <property type="match status" value="1"/>
</dbReference>
<keyword evidence="6" id="KW-1185">Reference proteome</keyword>
<keyword evidence="1" id="KW-0403">Intermediate filament</keyword>
<dbReference type="GO" id="GO:0005198">
    <property type="term" value="F:structural molecule activity"/>
    <property type="evidence" value="ECO:0007669"/>
    <property type="project" value="InterPro"/>
</dbReference>
<dbReference type="Pfam" id="PF00038">
    <property type="entry name" value="Filament"/>
    <property type="match status" value="1"/>
</dbReference>
<evidence type="ECO:0000313" key="6">
    <source>
        <dbReference type="Proteomes" id="UP000472276"/>
    </source>
</evidence>
<feature type="coiled-coil region" evidence="3">
    <location>
        <begin position="81"/>
        <end position="115"/>
    </location>
</feature>
<dbReference type="InterPro" id="IPR039008">
    <property type="entry name" value="IF_rod_dom"/>
</dbReference>
<keyword evidence="2 3" id="KW-0175">Coiled coil</keyword>
<sequence>MAASFTQQSSYNVKQRTYSSSSLSGSGWKQSGTSSVGYTPSVYGGAGGHGTRISRSNSVFSLGSLTSYGETSVVGDEKATMQDLNDRLADYLAKVRSLEAKNRQLEQNIAEFCQQRSTVVTKNYGGYFSTISDLRAEIARRFAENQAIHVQLDNAQLAAEDFKMKYEMEMNLHLTVEADVSRLRAVRDSLTLGISDLELSIEDLKKELVQMKTNHKEEMSQLRIQCSGSVNVEVDSAHSIDLTKVLEEMREQYETVVSKNKVEVEKWFQSKVETLQKEIIVSQTDVKTFHKELSDLKKTYQSLTISRQSAHTEITCLQENLEEVKSRYSLQLQQLQITITTLESELQELKASLLRVQTEYNELLDIKMRLEMEIAEYRRLLEGEHYEKKEVVVISKVVEVEEHKPHIEKRVKTIIEEIVDGQVISSSEDTQVETIQ</sequence>
<dbReference type="Ensembl" id="ENSOABT00000057584.2">
    <property type="protein sequence ID" value="ENSOABP00000056161.1"/>
    <property type="gene ID" value="ENSOABG00000024783.2"/>
</dbReference>
<dbReference type="GeneID" id="116331035"/>
<dbReference type="PANTHER" id="PTHR23239">
    <property type="entry name" value="INTERMEDIATE FILAMENT"/>
    <property type="match status" value="1"/>
</dbReference>
<feature type="coiled-coil region" evidence="3">
    <location>
        <begin position="187"/>
        <end position="225"/>
    </location>
</feature>
<evidence type="ECO:0000256" key="1">
    <source>
        <dbReference type="ARBA" id="ARBA00022754"/>
    </source>
</evidence>
<reference evidence="5" key="2">
    <citation type="submission" date="2025-09" db="UniProtKB">
        <authorList>
            <consortium name="Ensembl"/>
        </authorList>
    </citation>
    <scope>IDENTIFICATION</scope>
</reference>
<dbReference type="InterPro" id="IPR002957">
    <property type="entry name" value="Keratin_I"/>
</dbReference>
<evidence type="ECO:0000256" key="2">
    <source>
        <dbReference type="ARBA" id="ARBA00023054"/>
    </source>
</evidence>
<feature type="domain" description="IF rod" evidence="4">
    <location>
        <begin position="77"/>
        <end position="388"/>
    </location>
</feature>
<dbReference type="GO" id="GO:0005882">
    <property type="term" value="C:intermediate filament"/>
    <property type="evidence" value="ECO:0007669"/>
    <property type="project" value="UniProtKB-KW"/>
</dbReference>
<dbReference type="AlphaFoldDB" id="A0A668VVJ7"/>
<proteinExistence type="predicted"/>
<dbReference type="PROSITE" id="PS51842">
    <property type="entry name" value="IF_ROD_2"/>
    <property type="match status" value="1"/>
</dbReference>
<evidence type="ECO:0000313" key="5">
    <source>
        <dbReference type="Ensembl" id="ENSOABP00000056161.1"/>
    </source>
</evidence>
<dbReference type="OMA" id="EQKPHIE"/>
<evidence type="ECO:0000259" key="4">
    <source>
        <dbReference type="PROSITE" id="PS51842"/>
    </source>
</evidence>
<organism evidence="5 6">
    <name type="scientific">Oreochromis aureus</name>
    <name type="common">Israeli tilapia</name>
    <name type="synonym">Chromis aureus</name>
    <dbReference type="NCBI Taxonomy" id="47969"/>
    <lineage>
        <taxon>Eukaryota</taxon>
        <taxon>Metazoa</taxon>
        <taxon>Chordata</taxon>
        <taxon>Craniata</taxon>
        <taxon>Vertebrata</taxon>
        <taxon>Euteleostomi</taxon>
        <taxon>Actinopterygii</taxon>
        <taxon>Neopterygii</taxon>
        <taxon>Teleostei</taxon>
        <taxon>Neoteleostei</taxon>
        <taxon>Acanthomorphata</taxon>
        <taxon>Ovalentaria</taxon>
        <taxon>Cichlomorphae</taxon>
        <taxon>Cichliformes</taxon>
        <taxon>Cichlidae</taxon>
        <taxon>African cichlids</taxon>
        <taxon>Pseudocrenilabrinae</taxon>
        <taxon>Oreochromini</taxon>
        <taxon>Oreochromis</taxon>
    </lineage>
</organism>
<dbReference type="Proteomes" id="UP000472276">
    <property type="component" value="Unassembled WGS sequence"/>
</dbReference>
<dbReference type="Gene3D" id="1.20.5.170">
    <property type="match status" value="1"/>
</dbReference>
<name>A0A668VVJ7_OREAU</name>
<dbReference type="Gene3D" id="1.20.5.1160">
    <property type="entry name" value="Vasodilator-stimulated phosphoprotein"/>
    <property type="match status" value="1"/>
</dbReference>
<dbReference type="FunFam" id="1.20.5.500:FF:000001">
    <property type="entry name" value="Type II keratin 23"/>
    <property type="match status" value="1"/>
</dbReference>
<dbReference type="PANTHER" id="PTHR23239:SF180">
    <property type="entry name" value="KERATIN, TYPE I CYTOSKELETAL 17"/>
    <property type="match status" value="1"/>
</dbReference>
<accession>A0A668VVJ7</accession>
<protein>
    <recommendedName>
        <fullName evidence="4">IF rod domain-containing protein</fullName>
    </recommendedName>
</protein>
<dbReference type="KEGG" id="oau:116331035"/>
<dbReference type="RefSeq" id="XP_031609409.1">
    <property type="nucleotide sequence ID" value="XM_031753549.2"/>
</dbReference>